<organism evidence="2 3">
    <name type="scientific">Chenopodium quinoa</name>
    <name type="common">Quinoa</name>
    <dbReference type="NCBI Taxonomy" id="63459"/>
    <lineage>
        <taxon>Eukaryota</taxon>
        <taxon>Viridiplantae</taxon>
        <taxon>Streptophyta</taxon>
        <taxon>Embryophyta</taxon>
        <taxon>Tracheophyta</taxon>
        <taxon>Spermatophyta</taxon>
        <taxon>Magnoliopsida</taxon>
        <taxon>eudicotyledons</taxon>
        <taxon>Gunneridae</taxon>
        <taxon>Pentapetalae</taxon>
        <taxon>Caryophyllales</taxon>
        <taxon>Chenopodiaceae</taxon>
        <taxon>Chenopodioideae</taxon>
        <taxon>Atripliceae</taxon>
        <taxon>Chenopodium</taxon>
    </lineage>
</organism>
<sequence length="154" mass="18199">MAISMASNIGSFVEYDESDPIGWNKYMRFRVDLKLNKPLRRGMSIAVSNGSKWIKFKYEKLMDFCFACGLLRHSYQHCEKYDDVTPFSELPYRKWLRGSPTRKRRNIDTRTEEEISLCREFKGSLRSLKVKTKLNFDSSKEIGFVENNVEKIQF</sequence>
<protein>
    <recommendedName>
        <fullName evidence="1">Zinc knuckle CX2CX4HX4C domain-containing protein</fullName>
    </recommendedName>
</protein>
<dbReference type="AlphaFoldDB" id="A0A803LVT3"/>
<name>A0A803LVT3_CHEQI</name>
<dbReference type="Gramene" id="AUR62019584-RA">
    <property type="protein sequence ID" value="AUR62019584-RA:cds"/>
    <property type="gene ID" value="AUR62019584"/>
</dbReference>
<evidence type="ECO:0000313" key="3">
    <source>
        <dbReference type="Proteomes" id="UP000596660"/>
    </source>
</evidence>
<dbReference type="PANTHER" id="PTHR31286:SF167">
    <property type="entry name" value="OS09G0268800 PROTEIN"/>
    <property type="match status" value="1"/>
</dbReference>
<reference evidence="2" key="1">
    <citation type="journal article" date="2017" name="Nature">
        <title>The genome of Chenopodium quinoa.</title>
        <authorList>
            <person name="Jarvis D.E."/>
            <person name="Ho Y.S."/>
            <person name="Lightfoot D.J."/>
            <person name="Schmoeckel S.M."/>
            <person name="Li B."/>
            <person name="Borm T.J.A."/>
            <person name="Ohyanagi H."/>
            <person name="Mineta K."/>
            <person name="Michell C.T."/>
            <person name="Saber N."/>
            <person name="Kharbatia N.M."/>
            <person name="Rupper R.R."/>
            <person name="Sharp A.R."/>
            <person name="Dally N."/>
            <person name="Boughton B.A."/>
            <person name="Woo Y.H."/>
            <person name="Gao G."/>
            <person name="Schijlen E.G.W.M."/>
            <person name="Guo X."/>
            <person name="Momin A.A."/>
            <person name="Negrao S."/>
            <person name="Al-Babili S."/>
            <person name="Gehring C."/>
            <person name="Roessner U."/>
            <person name="Jung C."/>
            <person name="Murphy K."/>
            <person name="Arold S.T."/>
            <person name="Gojobori T."/>
            <person name="van der Linden C.G."/>
            <person name="van Loo E.N."/>
            <person name="Jellen E.N."/>
            <person name="Maughan P.J."/>
            <person name="Tester M."/>
        </authorList>
    </citation>
    <scope>NUCLEOTIDE SEQUENCE [LARGE SCALE GENOMIC DNA]</scope>
    <source>
        <strain evidence="2">cv. PI 614886</strain>
    </source>
</reference>
<accession>A0A803LVT3</accession>
<reference evidence="2" key="2">
    <citation type="submission" date="2021-03" db="UniProtKB">
        <authorList>
            <consortium name="EnsemblPlants"/>
        </authorList>
    </citation>
    <scope>IDENTIFICATION</scope>
</reference>
<dbReference type="Proteomes" id="UP000596660">
    <property type="component" value="Unplaced"/>
</dbReference>
<dbReference type="InterPro" id="IPR025836">
    <property type="entry name" value="Zn_knuckle_CX2CX4HX4C"/>
</dbReference>
<evidence type="ECO:0000313" key="2">
    <source>
        <dbReference type="EnsemblPlants" id="AUR62019584-RA:cds"/>
    </source>
</evidence>
<proteinExistence type="predicted"/>
<dbReference type="InterPro" id="IPR040256">
    <property type="entry name" value="At4g02000-like"/>
</dbReference>
<dbReference type="Pfam" id="PF14392">
    <property type="entry name" value="zf-CCHC_4"/>
    <property type="match status" value="1"/>
</dbReference>
<dbReference type="PANTHER" id="PTHR31286">
    <property type="entry name" value="GLYCINE-RICH CELL WALL STRUCTURAL PROTEIN 1.8-LIKE"/>
    <property type="match status" value="1"/>
</dbReference>
<evidence type="ECO:0000259" key="1">
    <source>
        <dbReference type="Pfam" id="PF14392"/>
    </source>
</evidence>
<dbReference type="EnsemblPlants" id="AUR62019584-RA">
    <property type="protein sequence ID" value="AUR62019584-RA:cds"/>
    <property type="gene ID" value="AUR62019584"/>
</dbReference>
<dbReference type="OMA" id="CLGHIEH"/>
<keyword evidence="3" id="KW-1185">Reference proteome</keyword>
<feature type="domain" description="Zinc knuckle CX2CX4HX4C" evidence="1">
    <location>
        <begin position="35"/>
        <end position="80"/>
    </location>
</feature>